<dbReference type="AlphaFoldDB" id="A0A5C6QCZ4"/>
<feature type="binding site" evidence="13">
    <location>
        <position position="96"/>
    </location>
    <ligand>
        <name>Mg(2+)</name>
        <dbReference type="ChEBI" id="CHEBI:18420"/>
        <label>1</label>
    </ligand>
</feature>
<comment type="catalytic activity">
    <reaction evidence="12">
        <text>ADP-D-ribose + H2O = D-ribose 5-phosphate + AMP + 2 H(+)</text>
        <dbReference type="Rhea" id="RHEA:10412"/>
        <dbReference type="ChEBI" id="CHEBI:15377"/>
        <dbReference type="ChEBI" id="CHEBI:15378"/>
        <dbReference type="ChEBI" id="CHEBI:57967"/>
        <dbReference type="ChEBI" id="CHEBI:78346"/>
        <dbReference type="ChEBI" id="CHEBI:456215"/>
        <dbReference type="EC" id="3.6.1.13"/>
    </reaction>
</comment>
<dbReference type="GO" id="GO:0047631">
    <property type="term" value="F:ADP-ribose diphosphatase activity"/>
    <property type="evidence" value="ECO:0007669"/>
    <property type="project" value="UniProtKB-EC"/>
</dbReference>
<dbReference type="InterPro" id="IPR004385">
    <property type="entry name" value="NDP_pyrophosphatase"/>
</dbReference>
<sequence length="212" mass="23889">MDKKNTNSSQFSHKDVTIYQQETCYQGVFKMDEYQLSHRLFDGGESKILRREVFERGHAVVVIPYDAANDRVVLIEQFRVGAIGQGDTPWLLEFVAGMFGEGESPIEVAIREAKEEADLTLKPSQLDKVLEYFSSPGGMSEVIHLYVANVDSENVSGVHGLESESEDILLHVMPREQAMSLLENGKITNAATIIGLQWLQNNFHQLQQKWSS</sequence>
<dbReference type="OrthoDB" id="5292471at2"/>
<evidence type="ECO:0000256" key="4">
    <source>
        <dbReference type="ARBA" id="ARBA00013297"/>
    </source>
</evidence>
<dbReference type="NCBIfam" id="NF008003">
    <property type="entry name" value="PRK10729.1"/>
    <property type="match status" value="1"/>
</dbReference>
<dbReference type="PROSITE" id="PS00893">
    <property type="entry name" value="NUDIX_BOX"/>
    <property type="match status" value="1"/>
</dbReference>
<evidence type="ECO:0000256" key="10">
    <source>
        <dbReference type="ARBA" id="ARBA00030308"/>
    </source>
</evidence>
<dbReference type="EC" id="3.6.1.13" evidence="3"/>
<evidence type="ECO:0000259" key="15">
    <source>
        <dbReference type="PROSITE" id="PS51462"/>
    </source>
</evidence>
<dbReference type="NCBIfam" id="TIGR00052">
    <property type="entry name" value="nudix-type nucleoside diphosphatase, YffH/AdpP family"/>
    <property type="match status" value="1"/>
</dbReference>
<dbReference type="InterPro" id="IPR015797">
    <property type="entry name" value="NUDIX_hydrolase-like_dom_sf"/>
</dbReference>
<dbReference type="Gene3D" id="3.90.79.10">
    <property type="entry name" value="Nucleoside Triphosphate Pyrophosphohydrolase"/>
    <property type="match status" value="1"/>
</dbReference>
<evidence type="ECO:0000256" key="1">
    <source>
        <dbReference type="ARBA" id="ARBA00001946"/>
    </source>
</evidence>
<keyword evidence="7 13" id="KW-0460">Magnesium</keyword>
<accession>A0A5C6QCZ4</accession>
<feature type="domain" description="Nudix hydrolase" evidence="15">
    <location>
        <begin position="55"/>
        <end position="195"/>
    </location>
</feature>
<comment type="similarity">
    <text evidence="2">Belongs to the Nudix hydrolase family. NudF subfamily.</text>
</comment>
<evidence type="ECO:0000313" key="18">
    <source>
        <dbReference type="Proteomes" id="UP000321525"/>
    </source>
</evidence>
<dbReference type="InterPro" id="IPR000086">
    <property type="entry name" value="NUDIX_hydrolase_dom"/>
</dbReference>
<dbReference type="RefSeq" id="WP_146800002.1">
    <property type="nucleotide sequence ID" value="NZ_VOLP01000018.1"/>
</dbReference>
<dbReference type="PROSITE" id="PS51462">
    <property type="entry name" value="NUDIX"/>
    <property type="match status" value="1"/>
</dbReference>
<dbReference type="GO" id="GO:0019693">
    <property type="term" value="P:ribose phosphate metabolic process"/>
    <property type="evidence" value="ECO:0007669"/>
    <property type="project" value="TreeGrafter"/>
</dbReference>
<dbReference type="GO" id="GO:0006753">
    <property type="term" value="P:nucleoside phosphate metabolic process"/>
    <property type="evidence" value="ECO:0007669"/>
    <property type="project" value="TreeGrafter"/>
</dbReference>
<reference evidence="17 19" key="1">
    <citation type="submission" date="2019-07" db="EMBL/GenBank/DDBJ databases">
        <title>Genomes of sea-ice associated Colwellia species.</title>
        <authorList>
            <person name="Bowman J.P."/>
        </authorList>
    </citation>
    <scope>NUCLEOTIDE SEQUENCE [LARGE SCALE GENOMIC DNA]</scope>
    <source>
        <strain evidence="16 18">ACAM 607</strain>
        <strain evidence="17 19">IC036</strain>
    </source>
</reference>
<dbReference type="PANTHER" id="PTHR11839">
    <property type="entry name" value="UDP/ADP-SUGAR PYROPHOSPHATASE"/>
    <property type="match status" value="1"/>
</dbReference>
<evidence type="ECO:0000313" key="19">
    <source>
        <dbReference type="Proteomes" id="UP000321917"/>
    </source>
</evidence>
<evidence type="ECO:0000256" key="11">
    <source>
        <dbReference type="ARBA" id="ARBA00033056"/>
    </source>
</evidence>
<keyword evidence="18" id="KW-1185">Reference proteome</keyword>
<dbReference type="EMBL" id="VOLQ01000016">
    <property type="protein sequence ID" value="TWX66945.1"/>
    <property type="molecule type" value="Genomic_DNA"/>
</dbReference>
<comment type="caution">
    <text evidence="17">The sequence shown here is derived from an EMBL/GenBank/DDBJ whole genome shotgun (WGS) entry which is preliminary data.</text>
</comment>
<dbReference type="PANTHER" id="PTHR11839:SF5">
    <property type="entry name" value="ADP-RIBOSE PYROPHOSPHATASE"/>
    <property type="match status" value="1"/>
</dbReference>
<organism evidence="17 19">
    <name type="scientific">Colwellia hornerae</name>
    <dbReference type="NCBI Taxonomy" id="89402"/>
    <lineage>
        <taxon>Bacteria</taxon>
        <taxon>Pseudomonadati</taxon>
        <taxon>Pseudomonadota</taxon>
        <taxon>Gammaproteobacteria</taxon>
        <taxon>Alteromonadales</taxon>
        <taxon>Colwelliaceae</taxon>
        <taxon>Colwellia</taxon>
    </lineage>
</organism>
<keyword evidence="6 17" id="KW-0378">Hydrolase</keyword>
<name>A0A5C6QCZ4_9GAMM</name>
<feature type="binding site" evidence="13">
    <location>
        <position position="166"/>
    </location>
    <ligand>
        <name>Mg(2+)</name>
        <dbReference type="ChEBI" id="CHEBI:18420"/>
        <label>1</label>
    </ligand>
</feature>
<evidence type="ECO:0000313" key="17">
    <source>
        <dbReference type="EMBL" id="TWX66945.1"/>
    </source>
</evidence>
<dbReference type="EMBL" id="VOLR01000019">
    <property type="protein sequence ID" value="TWX57442.1"/>
    <property type="molecule type" value="Genomic_DNA"/>
</dbReference>
<evidence type="ECO:0000256" key="3">
    <source>
        <dbReference type="ARBA" id="ARBA00012453"/>
    </source>
</evidence>
<evidence type="ECO:0000256" key="14">
    <source>
        <dbReference type="PIRSR" id="PIRSR604385-3"/>
    </source>
</evidence>
<comment type="cofactor">
    <cofactor evidence="1 13">
        <name>Mg(2+)</name>
        <dbReference type="ChEBI" id="CHEBI:18420"/>
    </cofactor>
</comment>
<evidence type="ECO:0000256" key="6">
    <source>
        <dbReference type="ARBA" id="ARBA00022801"/>
    </source>
</evidence>
<evidence type="ECO:0000313" key="16">
    <source>
        <dbReference type="EMBL" id="TWX57442.1"/>
    </source>
</evidence>
<dbReference type="GO" id="GO:0046872">
    <property type="term" value="F:metal ion binding"/>
    <property type="evidence" value="ECO:0007669"/>
    <property type="project" value="UniProtKB-KW"/>
</dbReference>
<dbReference type="Pfam" id="PF00293">
    <property type="entry name" value="NUDIX"/>
    <property type="match status" value="1"/>
</dbReference>
<proteinExistence type="inferred from homology"/>
<evidence type="ECO:0000256" key="7">
    <source>
        <dbReference type="ARBA" id="ARBA00022842"/>
    </source>
</evidence>
<dbReference type="Proteomes" id="UP000321917">
    <property type="component" value="Unassembled WGS sequence"/>
</dbReference>
<feature type="binding site" evidence="13">
    <location>
        <position position="112"/>
    </location>
    <ligand>
        <name>Mg(2+)</name>
        <dbReference type="ChEBI" id="CHEBI:18420"/>
        <label>1</label>
    </ligand>
</feature>
<dbReference type="InterPro" id="IPR020084">
    <property type="entry name" value="NUDIX_hydrolase_CS"/>
</dbReference>
<protein>
    <recommendedName>
        <fullName evidence="4">ADP-ribose pyrophosphatase</fullName>
        <ecNumber evidence="3">3.6.1.13</ecNumber>
    </recommendedName>
    <alternativeName>
        <fullName evidence="9">ADP-ribose diphosphatase</fullName>
    </alternativeName>
    <alternativeName>
        <fullName evidence="11">ADP-ribose phosphohydrolase</fullName>
    </alternativeName>
    <alternativeName>
        <fullName evidence="10">Adenosine diphosphoribose pyrophosphatase</fullName>
    </alternativeName>
</protein>
<evidence type="ECO:0000256" key="5">
    <source>
        <dbReference type="ARBA" id="ARBA00022723"/>
    </source>
</evidence>
<gene>
    <name evidence="16" type="ORF">ESZ26_13495</name>
    <name evidence="17" type="ORF">ESZ27_09645</name>
</gene>
<feature type="short sequence motif" description="Nudix box" evidence="14">
    <location>
        <begin position="97"/>
        <end position="119"/>
    </location>
</feature>
<dbReference type="CDD" id="cd24155">
    <property type="entry name" value="NUDIX_ADPRase"/>
    <property type="match status" value="1"/>
</dbReference>
<evidence type="ECO:0000256" key="9">
    <source>
        <dbReference type="ARBA" id="ARBA00030162"/>
    </source>
</evidence>
<dbReference type="GO" id="GO:0019144">
    <property type="term" value="F:ADP-sugar diphosphatase activity"/>
    <property type="evidence" value="ECO:0007669"/>
    <property type="project" value="TreeGrafter"/>
</dbReference>
<comment type="function">
    <text evidence="8">Acts on ADP-mannose and ADP-glucose as well as ADP-ribose. Prevents glycogen biosynthesis. The reaction catalyzed by this enzyme is a limiting step of the gluconeogenic process.</text>
</comment>
<evidence type="ECO:0000256" key="12">
    <source>
        <dbReference type="ARBA" id="ARBA00049546"/>
    </source>
</evidence>
<dbReference type="SUPFAM" id="SSF55811">
    <property type="entry name" value="Nudix"/>
    <property type="match status" value="1"/>
</dbReference>
<dbReference type="GO" id="GO:0005829">
    <property type="term" value="C:cytosol"/>
    <property type="evidence" value="ECO:0007669"/>
    <property type="project" value="TreeGrafter"/>
</dbReference>
<feature type="binding site" evidence="13">
    <location>
        <position position="116"/>
    </location>
    <ligand>
        <name>Mg(2+)</name>
        <dbReference type="ChEBI" id="CHEBI:18420"/>
        <label>1</label>
    </ligand>
</feature>
<evidence type="ECO:0000256" key="8">
    <source>
        <dbReference type="ARBA" id="ARBA00025164"/>
    </source>
</evidence>
<evidence type="ECO:0000256" key="2">
    <source>
        <dbReference type="ARBA" id="ARBA00007482"/>
    </source>
</evidence>
<evidence type="ECO:0000256" key="13">
    <source>
        <dbReference type="PIRSR" id="PIRSR604385-2"/>
    </source>
</evidence>
<dbReference type="Proteomes" id="UP000321525">
    <property type="component" value="Unassembled WGS sequence"/>
</dbReference>
<keyword evidence="5 13" id="KW-0479">Metal-binding</keyword>